<evidence type="ECO:0000313" key="1">
    <source>
        <dbReference type="EMBL" id="CAD8148280.1"/>
    </source>
</evidence>
<dbReference type="EMBL" id="CAJJDP010000021">
    <property type="protein sequence ID" value="CAD8148280.1"/>
    <property type="molecule type" value="Genomic_DNA"/>
</dbReference>
<evidence type="ECO:0000313" key="2">
    <source>
        <dbReference type="Proteomes" id="UP000683925"/>
    </source>
</evidence>
<proteinExistence type="predicted"/>
<gene>
    <name evidence="1" type="ORF">POCTA_138.1.T0210024</name>
</gene>
<reference evidence="1" key="1">
    <citation type="submission" date="2021-01" db="EMBL/GenBank/DDBJ databases">
        <authorList>
            <consortium name="Genoscope - CEA"/>
            <person name="William W."/>
        </authorList>
    </citation>
    <scope>NUCLEOTIDE SEQUENCE</scope>
</reference>
<dbReference type="Proteomes" id="UP000683925">
    <property type="component" value="Unassembled WGS sequence"/>
</dbReference>
<comment type="caution">
    <text evidence="1">The sequence shown here is derived from an EMBL/GenBank/DDBJ whole genome shotgun (WGS) entry which is preliminary data.</text>
</comment>
<dbReference type="AlphaFoldDB" id="A0A8S1T728"/>
<accession>A0A8S1T728</accession>
<sequence>MEKLKPTLKLIQLNKNTKEMSLQRVLRNQYIGMSPYQELQMTLKAQC</sequence>
<name>A0A8S1T728_PAROT</name>
<protein>
    <submittedName>
        <fullName evidence="1">Uncharacterized protein</fullName>
    </submittedName>
</protein>
<organism evidence="1 2">
    <name type="scientific">Paramecium octaurelia</name>
    <dbReference type="NCBI Taxonomy" id="43137"/>
    <lineage>
        <taxon>Eukaryota</taxon>
        <taxon>Sar</taxon>
        <taxon>Alveolata</taxon>
        <taxon>Ciliophora</taxon>
        <taxon>Intramacronucleata</taxon>
        <taxon>Oligohymenophorea</taxon>
        <taxon>Peniculida</taxon>
        <taxon>Parameciidae</taxon>
        <taxon>Paramecium</taxon>
    </lineage>
</organism>
<keyword evidence="2" id="KW-1185">Reference proteome</keyword>